<feature type="repeat" description="ANK" evidence="3">
    <location>
        <begin position="290"/>
        <end position="322"/>
    </location>
</feature>
<comment type="caution">
    <text evidence="4">The sequence shown here is derived from an EMBL/GenBank/DDBJ whole genome shotgun (WGS) entry which is preliminary data.</text>
</comment>
<accession>A0AA88GSJ1</accession>
<keyword evidence="5" id="KW-1185">Reference proteome</keyword>
<evidence type="ECO:0008006" key="6">
    <source>
        <dbReference type="Google" id="ProtNLM"/>
    </source>
</evidence>
<proteinExistence type="predicted"/>
<dbReference type="Proteomes" id="UP000816034">
    <property type="component" value="Unassembled WGS sequence"/>
</dbReference>
<dbReference type="PANTHER" id="PTHR24188">
    <property type="entry name" value="ANKYRIN REPEAT PROTEIN"/>
    <property type="match status" value="1"/>
</dbReference>
<dbReference type="AlphaFoldDB" id="A0AA88GSJ1"/>
<dbReference type="Gene3D" id="1.25.40.20">
    <property type="entry name" value="Ankyrin repeat-containing domain"/>
    <property type="match status" value="1"/>
</dbReference>
<dbReference type="SUPFAM" id="SSF48403">
    <property type="entry name" value="Ankyrin repeat"/>
    <property type="match status" value="1"/>
</dbReference>
<dbReference type="GeneID" id="68095743"/>
<keyword evidence="2 3" id="KW-0040">ANK repeat</keyword>
<evidence type="ECO:0000256" key="2">
    <source>
        <dbReference type="ARBA" id="ARBA00023043"/>
    </source>
</evidence>
<dbReference type="InterPro" id="IPR002110">
    <property type="entry name" value="Ankyrin_rpt"/>
</dbReference>
<evidence type="ECO:0000313" key="4">
    <source>
        <dbReference type="EMBL" id="KAG2385473.1"/>
    </source>
</evidence>
<keyword evidence="1" id="KW-0677">Repeat</keyword>
<name>A0AA88GSJ1_NAELO</name>
<organism evidence="4 5">
    <name type="scientific">Naegleria lovaniensis</name>
    <name type="common">Amoeba</name>
    <dbReference type="NCBI Taxonomy" id="51637"/>
    <lineage>
        <taxon>Eukaryota</taxon>
        <taxon>Discoba</taxon>
        <taxon>Heterolobosea</taxon>
        <taxon>Tetramitia</taxon>
        <taxon>Eutetramitia</taxon>
        <taxon>Vahlkampfiidae</taxon>
        <taxon>Naegleria</taxon>
    </lineage>
</organism>
<dbReference type="PROSITE" id="PS50297">
    <property type="entry name" value="ANK_REP_REGION"/>
    <property type="match status" value="1"/>
</dbReference>
<dbReference type="PROSITE" id="PS50088">
    <property type="entry name" value="ANK_REPEAT"/>
    <property type="match status" value="1"/>
</dbReference>
<dbReference type="PANTHER" id="PTHR24188:SF29">
    <property type="entry name" value="GH09064P"/>
    <property type="match status" value="1"/>
</dbReference>
<dbReference type="EMBL" id="PYSW02000018">
    <property type="protein sequence ID" value="KAG2385473.1"/>
    <property type="molecule type" value="Genomic_DNA"/>
</dbReference>
<protein>
    <recommendedName>
        <fullName evidence="6">Ankyrin repeat-containing protein</fullName>
    </recommendedName>
</protein>
<dbReference type="Pfam" id="PF12796">
    <property type="entry name" value="Ank_2"/>
    <property type="match status" value="1"/>
</dbReference>
<dbReference type="InterPro" id="IPR036770">
    <property type="entry name" value="Ankyrin_rpt-contain_sf"/>
</dbReference>
<evidence type="ECO:0000256" key="1">
    <source>
        <dbReference type="ARBA" id="ARBA00022737"/>
    </source>
</evidence>
<gene>
    <name evidence="4" type="ORF">C9374_003288</name>
</gene>
<reference evidence="4 5" key="1">
    <citation type="journal article" date="2018" name="BMC Genomics">
        <title>The genome of Naegleria lovaniensis, the basis for a comparative approach to unravel pathogenicity factors of the human pathogenic amoeba N. fowleri.</title>
        <authorList>
            <person name="Liechti N."/>
            <person name="Schurch N."/>
            <person name="Bruggmann R."/>
            <person name="Wittwer M."/>
        </authorList>
    </citation>
    <scope>NUCLEOTIDE SEQUENCE [LARGE SCALE GENOMIC DNA]</scope>
    <source>
        <strain evidence="4 5">ATCC 30569</strain>
    </source>
</reference>
<dbReference type="SMART" id="SM00248">
    <property type="entry name" value="ANK"/>
    <property type="match status" value="3"/>
</dbReference>
<evidence type="ECO:0000313" key="5">
    <source>
        <dbReference type="Proteomes" id="UP000816034"/>
    </source>
</evidence>
<sequence length="342" mass="39928">MEINSDCTIPIPRIEGLSFDLYEYILEFIPPENLFTSVLLTCKEFARIILNDETFHIQLVLNNLSKQRKLKRITTEFVNQINEYDGKILMSTNCNENADQDEEFIEIDVILELKKMNLLKKWGFKKHLIGCIRNDYERPLVLVSTYMYTDVVREQEANNEFFNSLIHDLISSPSDNSVMAKELLTLYEKVRKYSIPSLPNLFITKIRGFHLIHSLAFHNRVNILKFMCEHLISPQGEENPQTTDKTSHLLVRESSYHQNIAHIATSRNSMECLQYIVEILKIDVNIQDRDGYTCLHIASSKNLVHVCKYLIQVGADKNILDNSQMKPYQKSTRREIQELLRP</sequence>
<evidence type="ECO:0000256" key="3">
    <source>
        <dbReference type="PROSITE-ProRule" id="PRU00023"/>
    </source>
</evidence>
<dbReference type="RefSeq" id="XP_044549466.1">
    <property type="nucleotide sequence ID" value="XM_044692799.1"/>
</dbReference>